<name>A0AAF0R9G6_SOLVR</name>
<dbReference type="PANTHER" id="PTHR33592:SF3">
    <property type="entry name" value="TRANSMEMBRANE PROTEIN"/>
    <property type="match status" value="1"/>
</dbReference>
<dbReference type="PANTHER" id="PTHR33592">
    <property type="entry name" value="TRANSMEMBRANE PROTEIN"/>
    <property type="match status" value="1"/>
</dbReference>
<dbReference type="Proteomes" id="UP001234989">
    <property type="component" value="Chromosome 6"/>
</dbReference>
<evidence type="ECO:0000256" key="1">
    <source>
        <dbReference type="SAM" id="MobiDB-lite"/>
    </source>
</evidence>
<reference evidence="2" key="1">
    <citation type="submission" date="2023-08" db="EMBL/GenBank/DDBJ databases">
        <title>A de novo genome assembly of Solanum verrucosum Schlechtendal, a Mexican diploid species geographically isolated from the other diploid A-genome species in potato relatives.</title>
        <authorList>
            <person name="Hosaka K."/>
        </authorList>
    </citation>
    <scope>NUCLEOTIDE SEQUENCE</scope>
    <source>
        <tissue evidence="2">Young leaves</tissue>
    </source>
</reference>
<evidence type="ECO:0000313" key="3">
    <source>
        <dbReference type="Proteomes" id="UP001234989"/>
    </source>
</evidence>
<proteinExistence type="predicted"/>
<organism evidence="2 3">
    <name type="scientific">Solanum verrucosum</name>
    <dbReference type="NCBI Taxonomy" id="315347"/>
    <lineage>
        <taxon>Eukaryota</taxon>
        <taxon>Viridiplantae</taxon>
        <taxon>Streptophyta</taxon>
        <taxon>Embryophyta</taxon>
        <taxon>Tracheophyta</taxon>
        <taxon>Spermatophyta</taxon>
        <taxon>Magnoliopsida</taxon>
        <taxon>eudicotyledons</taxon>
        <taxon>Gunneridae</taxon>
        <taxon>Pentapetalae</taxon>
        <taxon>asterids</taxon>
        <taxon>lamiids</taxon>
        <taxon>Solanales</taxon>
        <taxon>Solanaceae</taxon>
        <taxon>Solanoideae</taxon>
        <taxon>Solaneae</taxon>
        <taxon>Solanum</taxon>
    </lineage>
</organism>
<sequence>MSQTSEAGRVLKEKDEYLLLPSLQKTPVPTPTPNPGTGARTTNVMSQITERNFAGHKETETLPSSSNITQHKVTDKAVGLLAAH</sequence>
<protein>
    <submittedName>
        <fullName evidence="2">Uncharacterized protein</fullName>
    </submittedName>
</protein>
<gene>
    <name evidence="2" type="ORF">MTR67_029582</name>
</gene>
<accession>A0AAF0R9G6</accession>
<evidence type="ECO:0000313" key="2">
    <source>
        <dbReference type="EMBL" id="WMV36197.1"/>
    </source>
</evidence>
<feature type="region of interest" description="Disordered" evidence="1">
    <location>
        <begin position="22"/>
        <end position="41"/>
    </location>
</feature>
<keyword evidence="3" id="KW-1185">Reference proteome</keyword>
<dbReference type="AlphaFoldDB" id="A0AAF0R9G6"/>
<dbReference type="EMBL" id="CP133617">
    <property type="protein sequence ID" value="WMV36197.1"/>
    <property type="molecule type" value="Genomic_DNA"/>
</dbReference>